<evidence type="ECO:0000256" key="17">
    <source>
        <dbReference type="PIRNR" id="PIRNR036959"/>
    </source>
</evidence>
<evidence type="ECO:0000256" key="4">
    <source>
        <dbReference type="ARBA" id="ARBA00019171"/>
    </source>
</evidence>
<evidence type="ECO:0000256" key="12">
    <source>
        <dbReference type="ARBA" id="ARBA00029909"/>
    </source>
</evidence>
<dbReference type="GO" id="GO:0005525">
    <property type="term" value="F:GTP binding"/>
    <property type="evidence" value="ECO:0007669"/>
    <property type="project" value="UniProtKB-KW"/>
</dbReference>
<dbReference type="InterPro" id="IPR013846">
    <property type="entry name" value="mRNA_cap_enzyme_C"/>
</dbReference>
<dbReference type="FunFam" id="2.40.50.140:FF:000542">
    <property type="entry name" value="mRNA-capping enzyme subunit alpha"/>
    <property type="match status" value="1"/>
</dbReference>
<comment type="function">
    <text evidence="16 17">Second step of mRNA capping. Transfer of the GMP moiety of GTP to the 5'-end of RNA via an enzyme-GMP covalent reaction intermediate.</text>
</comment>
<evidence type="ECO:0000313" key="23">
    <source>
        <dbReference type="Proteomes" id="UP001204833"/>
    </source>
</evidence>
<evidence type="ECO:0000256" key="11">
    <source>
        <dbReference type="ARBA" id="ARBA00023242"/>
    </source>
</evidence>
<dbReference type="GO" id="GO:0031533">
    <property type="term" value="C:mRNA capping enzyme complex"/>
    <property type="evidence" value="ECO:0007669"/>
    <property type="project" value="InterPro"/>
</dbReference>
<organism evidence="22 23">
    <name type="scientific">Candida theae</name>
    <dbReference type="NCBI Taxonomy" id="1198502"/>
    <lineage>
        <taxon>Eukaryota</taxon>
        <taxon>Fungi</taxon>
        <taxon>Dikarya</taxon>
        <taxon>Ascomycota</taxon>
        <taxon>Saccharomycotina</taxon>
        <taxon>Pichiomycetes</taxon>
        <taxon>Debaryomycetaceae</taxon>
        <taxon>Candida/Lodderomyces clade</taxon>
        <taxon>Candida</taxon>
    </lineage>
</organism>
<evidence type="ECO:0000256" key="19">
    <source>
        <dbReference type="SAM" id="MobiDB-lite"/>
    </source>
</evidence>
<dbReference type="Gene3D" id="3.30.470.30">
    <property type="entry name" value="DNA ligase/mRNA capping enzyme"/>
    <property type="match status" value="1"/>
</dbReference>
<dbReference type="PANTHER" id="PTHR10367">
    <property type="entry name" value="MRNA-CAPPING ENZYME"/>
    <property type="match status" value="1"/>
</dbReference>
<dbReference type="AlphaFoldDB" id="A0AAD5FYP3"/>
<dbReference type="Gene3D" id="3.30.1490.430">
    <property type="match status" value="1"/>
</dbReference>
<dbReference type="GeneID" id="76150486"/>
<evidence type="ECO:0000256" key="10">
    <source>
        <dbReference type="ARBA" id="ARBA00023134"/>
    </source>
</evidence>
<comment type="caution">
    <text evidence="22">The sequence shown here is derived from an EMBL/GenBank/DDBJ whole genome shotgun (WGS) entry which is preliminary data.</text>
</comment>
<evidence type="ECO:0000256" key="13">
    <source>
        <dbReference type="ARBA" id="ARBA00030702"/>
    </source>
</evidence>
<evidence type="ECO:0000256" key="9">
    <source>
        <dbReference type="ARBA" id="ARBA00023042"/>
    </source>
</evidence>
<dbReference type="Proteomes" id="UP001204833">
    <property type="component" value="Unassembled WGS sequence"/>
</dbReference>
<feature type="active site" description="N6-GMP-lysine intermediate" evidence="18">
    <location>
        <position position="67"/>
    </location>
</feature>
<evidence type="ECO:0000256" key="3">
    <source>
        <dbReference type="ARBA" id="ARBA00012475"/>
    </source>
</evidence>
<dbReference type="Gene3D" id="2.40.50.140">
    <property type="entry name" value="Nucleic acid-binding proteins"/>
    <property type="match status" value="1"/>
</dbReference>
<keyword evidence="11 17" id="KW-0539">Nucleus</keyword>
<keyword evidence="7 17" id="KW-0548">Nucleotidyltransferase</keyword>
<evidence type="ECO:0000313" key="22">
    <source>
        <dbReference type="EMBL" id="KAI5958582.1"/>
    </source>
</evidence>
<keyword evidence="23" id="KW-1185">Reference proteome</keyword>
<name>A0AAD5FYP3_9ASCO</name>
<evidence type="ECO:0000256" key="2">
    <source>
        <dbReference type="ARBA" id="ARBA00010237"/>
    </source>
</evidence>
<evidence type="ECO:0000256" key="1">
    <source>
        <dbReference type="ARBA" id="ARBA00004123"/>
    </source>
</evidence>
<dbReference type="Pfam" id="PF03919">
    <property type="entry name" value="mRNA_cap_C"/>
    <property type="match status" value="1"/>
</dbReference>
<keyword evidence="9 17" id="KW-0506">mRNA capping</keyword>
<keyword evidence="5 17" id="KW-0507">mRNA processing</keyword>
<dbReference type="InterPro" id="IPR012340">
    <property type="entry name" value="NA-bd_OB-fold"/>
</dbReference>
<dbReference type="Pfam" id="PF01331">
    <property type="entry name" value="mRNA_cap_enzyme"/>
    <property type="match status" value="1"/>
</dbReference>
<dbReference type="GO" id="GO:0005524">
    <property type="term" value="F:ATP binding"/>
    <property type="evidence" value="ECO:0007669"/>
    <property type="project" value="InterPro"/>
</dbReference>
<feature type="domain" description="mRNA capping enzyme C-terminal" evidence="21">
    <location>
        <begin position="247"/>
        <end position="370"/>
    </location>
</feature>
<dbReference type="CDD" id="cd07895">
    <property type="entry name" value="Adenylation_mRNA_capping"/>
    <property type="match status" value="1"/>
</dbReference>
<comment type="subcellular location">
    <subcellularLocation>
        <location evidence="1 17">Nucleus</location>
    </subcellularLocation>
</comment>
<comment type="catalytic activity">
    <reaction evidence="14">
        <text>a 5'-end diphospho-ribonucleoside in mRNA + GTP + H(+) = a 5'-end (5'-triphosphoguanosine)-ribonucleoside in mRNA + diphosphate</text>
        <dbReference type="Rhea" id="RHEA:67012"/>
        <dbReference type="Rhea" id="RHEA-COMP:17165"/>
        <dbReference type="Rhea" id="RHEA-COMP:17166"/>
        <dbReference type="ChEBI" id="CHEBI:15378"/>
        <dbReference type="ChEBI" id="CHEBI:33019"/>
        <dbReference type="ChEBI" id="CHEBI:37565"/>
        <dbReference type="ChEBI" id="CHEBI:167616"/>
        <dbReference type="ChEBI" id="CHEBI:167617"/>
        <dbReference type="EC" id="2.7.7.50"/>
    </reaction>
    <physiologicalReaction direction="left-to-right" evidence="14">
        <dbReference type="Rhea" id="RHEA:67013"/>
    </physiologicalReaction>
</comment>
<dbReference type="InterPro" id="IPR001339">
    <property type="entry name" value="mRNA_cap_enzyme_adenylation"/>
</dbReference>
<comment type="subunit">
    <text evidence="15">Heterodimer. The mRNA-capping enzyme is composed of two separate chains alpha and beta, respectively a mRNA guanylyltransferase and an mRNA 5'-triphosphate monophosphatase.</text>
</comment>
<gene>
    <name evidence="22" type="ORF">KGF57_002427</name>
</gene>
<accession>A0AAD5FYP3</accession>
<evidence type="ECO:0000256" key="7">
    <source>
        <dbReference type="ARBA" id="ARBA00022695"/>
    </source>
</evidence>
<dbReference type="PIRSF" id="PIRSF036959">
    <property type="entry name" value="mRNA_cap_alpha"/>
    <property type="match status" value="1"/>
</dbReference>
<dbReference type="InterPro" id="IPR017075">
    <property type="entry name" value="mRNA_cap_enzyme_alpha"/>
</dbReference>
<keyword evidence="6 17" id="KW-0808">Transferase</keyword>
<proteinExistence type="inferred from homology"/>
<feature type="compositionally biased region" description="Low complexity" evidence="19">
    <location>
        <begin position="430"/>
        <end position="445"/>
    </location>
</feature>
<comment type="similarity">
    <text evidence="2 17">Belongs to the eukaryotic GTase family.</text>
</comment>
<dbReference type="GO" id="GO:0006370">
    <property type="term" value="P:7-methylguanosine mRNA capping"/>
    <property type="evidence" value="ECO:0007669"/>
    <property type="project" value="UniProtKB-KW"/>
</dbReference>
<feature type="region of interest" description="Disordered" evidence="19">
    <location>
        <begin position="381"/>
        <end position="459"/>
    </location>
</feature>
<dbReference type="EMBL" id="JAIHNG010000116">
    <property type="protein sequence ID" value="KAI5958582.1"/>
    <property type="molecule type" value="Genomic_DNA"/>
</dbReference>
<reference evidence="22 23" key="1">
    <citation type="journal article" date="2022" name="DNA Res.">
        <title>Genome analysis of five recently described species of the CUG-Ser clade uncovers Candida theae as a new hybrid lineage with pathogenic potential in the Candida parapsilosis species complex.</title>
        <authorList>
            <person name="Mixao V."/>
            <person name="Del Olmo V."/>
            <person name="Hegedusova E."/>
            <person name="Saus E."/>
            <person name="Pryszcz L."/>
            <person name="Cillingova A."/>
            <person name="Nosek J."/>
            <person name="Gabaldon T."/>
        </authorList>
    </citation>
    <scope>NUCLEOTIDE SEQUENCE [LARGE SCALE GENOMIC DNA]</scope>
    <source>
        <strain evidence="22 23">CBS 12239</strain>
    </source>
</reference>
<dbReference type="SUPFAM" id="SSF50249">
    <property type="entry name" value="Nucleic acid-binding proteins"/>
    <property type="match status" value="1"/>
</dbReference>
<dbReference type="EC" id="2.7.7.50" evidence="3 17"/>
<evidence type="ECO:0000256" key="18">
    <source>
        <dbReference type="PIRSR" id="PIRSR036959-1"/>
    </source>
</evidence>
<keyword evidence="8 17" id="KW-0547">Nucleotide-binding</keyword>
<keyword evidence="10 17" id="KW-0342">GTP-binding</keyword>
<dbReference type="SUPFAM" id="SSF56091">
    <property type="entry name" value="DNA ligase/mRNA capping enzyme, catalytic domain"/>
    <property type="match status" value="1"/>
</dbReference>
<evidence type="ECO:0000259" key="21">
    <source>
        <dbReference type="Pfam" id="PF03919"/>
    </source>
</evidence>
<sequence length="459" mass="53209">MIQLEERDIPVIPGDRLGDEEAQELRLMVAELLGRRSTSFPGSQPVSFERRHLEETLMQRDYFVCEKSDGLRCLLFIVNDPQKGEGVFLITRSNDYYYIPNIHFPLSVKETKDNLTYHHGTLLDGELVLENKNVSEPVLRYCIFDALAINGKCIIDRQLPKRLGYITENVMKPFDQFKRMNPEVINSPDFPFKVGFKSMLTSYHADDVLSKMDQLFHSSDGLIYTCAETPYVFGTDSTLLKWKPAEENTVDFQLEFVFNQFQDPDMDERDPSSTYTDYDSKPNLIKLRVWQGSNVHTDFTQLDLTDDDWERLKALGEPLQGRIAECRQSLTRKGYWEMLRFRNDKSSGNHVSVVEKILLSIKDGVKEKEVIDSCKKIASAWKRREQERKRRHSNGGPVPPSSHSHNQHRDSSYDEQQPPLKRVRRDSGAQESSSRQPQPQEQNENQLDDIPTYEDSDEE</sequence>
<dbReference type="InterPro" id="IPR051029">
    <property type="entry name" value="mRNA_Capping_Enz/RNA_Phosphat"/>
</dbReference>
<feature type="domain" description="mRNA capping enzyme adenylation" evidence="20">
    <location>
        <begin position="44"/>
        <end position="243"/>
    </location>
</feature>
<evidence type="ECO:0000256" key="14">
    <source>
        <dbReference type="ARBA" id="ARBA00044624"/>
    </source>
</evidence>
<protein>
    <recommendedName>
        <fullName evidence="4 17">mRNA-capping enzyme subunit alpha</fullName>
        <ecNumber evidence="3 17">2.7.7.50</ecNumber>
    </recommendedName>
    <alternativeName>
        <fullName evidence="12 17">GTP--RNA guanylyltransferase</fullName>
    </alternativeName>
    <alternativeName>
        <fullName evidence="13 17">mRNA guanylyltransferase</fullName>
    </alternativeName>
</protein>
<evidence type="ECO:0000256" key="15">
    <source>
        <dbReference type="ARBA" id="ARBA00047082"/>
    </source>
</evidence>
<evidence type="ECO:0000256" key="6">
    <source>
        <dbReference type="ARBA" id="ARBA00022679"/>
    </source>
</evidence>
<evidence type="ECO:0000256" key="8">
    <source>
        <dbReference type="ARBA" id="ARBA00022741"/>
    </source>
</evidence>
<dbReference type="GO" id="GO:0004484">
    <property type="term" value="F:mRNA guanylyltransferase activity"/>
    <property type="evidence" value="ECO:0007669"/>
    <property type="project" value="UniProtKB-EC"/>
</dbReference>
<dbReference type="RefSeq" id="XP_051609029.1">
    <property type="nucleotide sequence ID" value="XM_051751739.1"/>
</dbReference>
<evidence type="ECO:0000256" key="5">
    <source>
        <dbReference type="ARBA" id="ARBA00022664"/>
    </source>
</evidence>
<evidence type="ECO:0000259" key="20">
    <source>
        <dbReference type="Pfam" id="PF01331"/>
    </source>
</evidence>
<evidence type="ECO:0000256" key="16">
    <source>
        <dbReference type="ARBA" id="ARBA00053845"/>
    </source>
</evidence>
<dbReference type="PANTHER" id="PTHR10367:SF17">
    <property type="entry name" value="MRNA-CAPPING ENZYME"/>
    <property type="match status" value="1"/>
</dbReference>